<keyword evidence="1" id="KW-0732">Signal</keyword>
<proteinExistence type="predicted"/>
<feature type="chain" id="PRO_5003898846" evidence="1">
    <location>
        <begin position="20"/>
        <end position="342"/>
    </location>
</feature>
<dbReference type="CDD" id="cd07389">
    <property type="entry name" value="MPP_PhoD"/>
    <property type="match status" value="1"/>
</dbReference>
<evidence type="ECO:0000256" key="1">
    <source>
        <dbReference type="SAM" id="SignalP"/>
    </source>
</evidence>
<dbReference type="PANTHER" id="PTHR33987:SF1">
    <property type="entry name" value="CALCINEURIN-LIKE METALLO-PHOSPHOESTERASE SUPERFAMILY PROTEIN"/>
    <property type="match status" value="1"/>
</dbReference>
<dbReference type="eggNOG" id="COG3540">
    <property type="taxonomic scope" value="Bacteria"/>
</dbReference>
<dbReference type="SUPFAM" id="SSF56300">
    <property type="entry name" value="Metallo-dependent phosphatases"/>
    <property type="match status" value="1"/>
</dbReference>
<dbReference type="OrthoDB" id="327733at2"/>
<dbReference type="PATRIC" id="fig|1129794.4.peg.1343"/>
<dbReference type="InterPro" id="IPR038607">
    <property type="entry name" value="PhoD-like_sf"/>
</dbReference>
<dbReference type="KEGG" id="gps:C427_1357"/>
<dbReference type="RefSeq" id="WP_007639514.1">
    <property type="nucleotide sequence ID" value="NC_020514.1"/>
</dbReference>
<accession>K7A806</accession>
<evidence type="ECO:0000313" key="3">
    <source>
        <dbReference type="EMBL" id="AGH43466.1"/>
    </source>
</evidence>
<dbReference type="HOGENOM" id="CLU_041740_0_0_6"/>
<gene>
    <name evidence="3" type="ORF">C427_1357</name>
</gene>
<dbReference type="Pfam" id="PF09423">
    <property type="entry name" value="PhoD"/>
    <property type="match status" value="1"/>
</dbReference>
<feature type="domain" description="PhoD-like phosphatase metallophosphatase" evidence="2">
    <location>
        <begin position="43"/>
        <end position="300"/>
    </location>
</feature>
<feature type="signal peptide" evidence="1">
    <location>
        <begin position="1"/>
        <end position="19"/>
    </location>
</feature>
<dbReference type="Gene3D" id="3.60.21.70">
    <property type="entry name" value="PhoD-like phosphatase"/>
    <property type="match status" value="1"/>
</dbReference>
<reference evidence="3 4" key="1">
    <citation type="journal article" date="2013" name="Genome Announc.">
        <title>Complete Genome Sequence of Glaciecola psychrophila Strain 170T.</title>
        <authorList>
            <person name="Yin J."/>
            <person name="Chen J."/>
            <person name="Liu G."/>
            <person name="Yu Y."/>
            <person name="Song L."/>
            <person name="Wang X."/>
            <person name="Qu X."/>
        </authorList>
    </citation>
    <scope>NUCLEOTIDE SEQUENCE [LARGE SCALE GENOMIC DNA]</scope>
    <source>
        <strain evidence="3 4">170</strain>
    </source>
</reference>
<dbReference type="Proteomes" id="UP000011864">
    <property type="component" value="Chromosome"/>
</dbReference>
<protein>
    <submittedName>
        <fullName evidence="3">Alkaline phosphatase D domain-containing protein</fullName>
    </submittedName>
</protein>
<sequence>MKCITTCIFFLITINTTMAAKQVSDVPIKILFGSCLHQDKPQPIWQAMNQEQADLFVLLGDNVYGDTEDMQELKAKYAKQWATSGMQTMLANTLTIGIWDDHDFGENDAGAEYPQKEASRQIMLDYFNVPKDSPRRIRADGIYTSHILTQSNKKVQIILPDLRWNRSPLESVDKLHYMLSKAPNDLGPYIPSKDEASTMLGETQWQWLEQQLQQPADVRVLATSLQFLPEFSGWESWANLPHERQRFLALLDKYQIDNLVIVSGDTHWSEFSQIARNNQKLLWEMTASGLTEEWKNVSPNQHRVGESYAKANYGVIELSGKQLTMSIKDVSGNTVMSHIIEL</sequence>
<dbReference type="STRING" id="1129794.C427_1357"/>
<dbReference type="EMBL" id="CP003837">
    <property type="protein sequence ID" value="AGH43466.1"/>
    <property type="molecule type" value="Genomic_DNA"/>
</dbReference>
<name>K7A806_9ALTE</name>
<organism evidence="3 4">
    <name type="scientific">Paraglaciecola psychrophila 170</name>
    <dbReference type="NCBI Taxonomy" id="1129794"/>
    <lineage>
        <taxon>Bacteria</taxon>
        <taxon>Pseudomonadati</taxon>
        <taxon>Pseudomonadota</taxon>
        <taxon>Gammaproteobacteria</taxon>
        <taxon>Alteromonadales</taxon>
        <taxon>Alteromonadaceae</taxon>
        <taxon>Paraglaciecola</taxon>
    </lineage>
</organism>
<dbReference type="InterPro" id="IPR029052">
    <property type="entry name" value="Metallo-depent_PP-like"/>
</dbReference>
<evidence type="ECO:0000313" key="4">
    <source>
        <dbReference type="Proteomes" id="UP000011864"/>
    </source>
</evidence>
<keyword evidence="4" id="KW-1185">Reference proteome</keyword>
<dbReference type="AlphaFoldDB" id="K7A806"/>
<dbReference type="InterPro" id="IPR018946">
    <property type="entry name" value="PhoD-like_MPP"/>
</dbReference>
<dbReference type="PANTHER" id="PTHR33987">
    <property type="entry name" value="CALCINEURIN-LIKE METALLO-PHOSPHOESTERASE SUPERFAMILY PROTEIN"/>
    <property type="match status" value="1"/>
</dbReference>
<evidence type="ECO:0000259" key="2">
    <source>
        <dbReference type="Pfam" id="PF09423"/>
    </source>
</evidence>